<dbReference type="InterPro" id="IPR006531">
    <property type="entry name" value="Gp5/Vgr_OB"/>
</dbReference>
<dbReference type="InterPro" id="IPR037026">
    <property type="entry name" value="Vgr_OB-fold_dom_sf"/>
</dbReference>
<dbReference type="SUPFAM" id="SSF69255">
    <property type="entry name" value="gp5 N-terminal domain-like"/>
    <property type="match status" value="1"/>
</dbReference>
<comment type="caution">
    <text evidence="2">The sequence shown here is derived from an EMBL/GenBank/DDBJ whole genome shotgun (WGS) entry which is preliminary data.</text>
</comment>
<evidence type="ECO:0000313" key="2">
    <source>
        <dbReference type="EMBL" id="NYH92451.1"/>
    </source>
</evidence>
<proteinExistence type="predicted"/>
<accession>A0A852ZH22</accession>
<evidence type="ECO:0000259" key="1">
    <source>
        <dbReference type="Pfam" id="PF04717"/>
    </source>
</evidence>
<gene>
    <name evidence="2" type="ORF">F4554_005089</name>
</gene>
<dbReference type="Proteomes" id="UP000579605">
    <property type="component" value="Unassembled WGS sequence"/>
</dbReference>
<protein>
    <submittedName>
        <fullName evidence="2">Uncharacterized protein involved in type VI secretion and phage assembly</fullName>
    </submittedName>
</protein>
<dbReference type="RefSeq" id="WP_179789878.1">
    <property type="nucleotide sequence ID" value="NZ_BAAARR010000005.1"/>
</dbReference>
<name>A0A852ZH22_9ACTN</name>
<keyword evidence="3" id="KW-1185">Reference proteome</keyword>
<evidence type="ECO:0000313" key="3">
    <source>
        <dbReference type="Proteomes" id="UP000579605"/>
    </source>
</evidence>
<feature type="domain" description="Gp5/Type VI secretion system Vgr protein OB-fold" evidence="1">
    <location>
        <begin position="25"/>
        <end position="98"/>
    </location>
</feature>
<dbReference type="Gene3D" id="2.40.50.230">
    <property type="entry name" value="Gp5 N-terminal domain"/>
    <property type="match status" value="1"/>
</dbReference>
<dbReference type="AlphaFoldDB" id="A0A852ZH22"/>
<dbReference type="Pfam" id="PF04717">
    <property type="entry name" value="Phage_base_V"/>
    <property type="match status" value="1"/>
</dbReference>
<reference evidence="2 3" key="1">
    <citation type="submission" date="2020-07" db="EMBL/GenBank/DDBJ databases">
        <title>Sequencing the genomes of 1000 actinobacteria strains.</title>
        <authorList>
            <person name="Klenk H.-P."/>
        </authorList>
    </citation>
    <scope>NUCLEOTIDE SEQUENCE [LARGE SCALE GENOMIC DNA]</scope>
    <source>
        <strain evidence="2 3">DSM 18448</strain>
    </source>
</reference>
<dbReference type="EMBL" id="JACBZH010000001">
    <property type="protein sequence ID" value="NYH92451.1"/>
    <property type="molecule type" value="Genomic_DNA"/>
</dbReference>
<sequence length="213" mass="22908">MDGMAWLPTSDAERESDGFLVGLAVGVVTDNQDPENLARVRVRLPWHTDSDTSFWARIAMPMAGNDRGSYFLPEVGDEVLIGAEEGDTSHLYVLGALWNGKQKPPVTGDNGNNTRLIKSRSGHTVRFNDDQGAPEIEVRLSDGKQILLDQNTIVINDAHQNVITFRAQSGAIEISAAQQLTLKAASVSIEATTALNVKSSGTLALNGALVQIN</sequence>
<organism evidence="2 3">
    <name type="scientific">Actinopolymorpha rutila</name>
    <dbReference type="NCBI Taxonomy" id="446787"/>
    <lineage>
        <taxon>Bacteria</taxon>
        <taxon>Bacillati</taxon>
        <taxon>Actinomycetota</taxon>
        <taxon>Actinomycetes</taxon>
        <taxon>Propionibacteriales</taxon>
        <taxon>Actinopolymorphaceae</taxon>
        <taxon>Actinopolymorpha</taxon>
    </lineage>
</organism>